<dbReference type="RefSeq" id="WP_344031529.1">
    <property type="nucleotide sequence ID" value="NZ_BAAAOB010000001.1"/>
</dbReference>
<feature type="transmembrane region" description="Helical" evidence="6">
    <location>
        <begin position="92"/>
        <end position="114"/>
    </location>
</feature>
<keyword evidence="3 6" id="KW-0812">Transmembrane</keyword>
<comment type="caution">
    <text evidence="8">The sequence shown here is derived from an EMBL/GenBank/DDBJ whole genome shotgun (WGS) entry which is preliminary data.</text>
</comment>
<comment type="similarity">
    <text evidence="2">Belongs to the GtrA family.</text>
</comment>
<evidence type="ECO:0000313" key="9">
    <source>
        <dbReference type="Proteomes" id="UP001500851"/>
    </source>
</evidence>
<name>A0ABN2LJ42_9MICO</name>
<feature type="transmembrane region" description="Helical" evidence="6">
    <location>
        <begin position="20"/>
        <end position="40"/>
    </location>
</feature>
<evidence type="ECO:0000256" key="6">
    <source>
        <dbReference type="SAM" id="Phobius"/>
    </source>
</evidence>
<comment type="subcellular location">
    <subcellularLocation>
        <location evidence="1">Membrane</location>
        <topology evidence="1">Multi-pass membrane protein</topology>
    </subcellularLocation>
</comment>
<evidence type="ECO:0000256" key="1">
    <source>
        <dbReference type="ARBA" id="ARBA00004141"/>
    </source>
</evidence>
<dbReference type="Pfam" id="PF04138">
    <property type="entry name" value="GtrA_DPMS_TM"/>
    <property type="match status" value="1"/>
</dbReference>
<keyword evidence="4 6" id="KW-1133">Transmembrane helix</keyword>
<feature type="transmembrane region" description="Helical" evidence="6">
    <location>
        <begin position="52"/>
        <end position="71"/>
    </location>
</feature>
<evidence type="ECO:0000256" key="4">
    <source>
        <dbReference type="ARBA" id="ARBA00022989"/>
    </source>
</evidence>
<evidence type="ECO:0000256" key="5">
    <source>
        <dbReference type="ARBA" id="ARBA00023136"/>
    </source>
</evidence>
<reference evidence="8 9" key="1">
    <citation type="journal article" date="2019" name="Int. J. Syst. Evol. Microbiol.">
        <title>The Global Catalogue of Microorganisms (GCM) 10K type strain sequencing project: providing services to taxonomists for standard genome sequencing and annotation.</title>
        <authorList>
            <consortium name="The Broad Institute Genomics Platform"/>
            <consortium name="The Broad Institute Genome Sequencing Center for Infectious Disease"/>
            <person name="Wu L."/>
            <person name="Ma J."/>
        </authorList>
    </citation>
    <scope>NUCLEOTIDE SEQUENCE [LARGE SCALE GENOMIC DNA]</scope>
    <source>
        <strain evidence="8 9">JCM 14736</strain>
    </source>
</reference>
<dbReference type="InterPro" id="IPR051401">
    <property type="entry name" value="GtrA_CellWall_Glycosyl"/>
</dbReference>
<dbReference type="PANTHER" id="PTHR38459:SF1">
    <property type="entry name" value="PROPHAGE BACTOPRENOL-LINKED GLUCOSE TRANSLOCASE HOMOLOG"/>
    <property type="match status" value="1"/>
</dbReference>
<keyword evidence="9" id="KW-1185">Reference proteome</keyword>
<feature type="domain" description="GtrA/DPMS transmembrane" evidence="7">
    <location>
        <begin position="21"/>
        <end position="147"/>
    </location>
</feature>
<evidence type="ECO:0000256" key="3">
    <source>
        <dbReference type="ARBA" id="ARBA00022692"/>
    </source>
</evidence>
<gene>
    <name evidence="8" type="ORF">GCM10009768_18010</name>
</gene>
<dbReference type="EMBL" id="BAAAOB010000001">
    <property type="protein sequence ID" value="GAA1789343.1"/>
    <property type="molecule type" value="Genomic_DNA"/>
</dbReference>
<evidence type="ECO:0000313" key="8">
    <source>
        <dbReference type="EMBL" id="GAA1789343.1"/>
    </source>
</evidence>
<sequence length="159" mass="17889">MLDHPRRRTDGLRTLVRQLLQFAVVGGFGFVVDVGLFNLLRAHPPTGLADQWPIIAKCISVLAAIAVNWMGNRWWTFRSSRRRNTAREAVEFLIASLVGSGVSLLCLWVSHYVLDLRSVLADNISANFIGLALGSAVRFAAYRWWVFAEHRIAAEDRVQ</sequence>
<feature type="transmembrane region" description="Helical" evidence="6">
    <location>
        <begin position="126"/>
        <end position="145"/>
    </location>
</feature>
<dbReference type="PANTHER" id="PTHR38459">
    <property type="entry name" value="PROPHAGE BACTOPRENOL-LINKED GLUCOSE TRANSLOCASE HOMOLOG"/>
    <property type="match status" value="1"/>
</dbReference>
<dbReference type="Proteomes" id="UP001500851">
    <property type="component" value="Unassembled WGS sequence"/>
</dbReference>
<dbReference type="InterPro" id="IPR007267">
    <property type="entry name" value="GtrA_DPMS_TM"/>
</dbReference>
<accession>A0ABN2LJ42</accession>
<evidence type="ECO:0000256" key="2">
    <source>
        <dbReference type="ARBA" id="ARBA00009399"/>
    </source>
</evidence>
<protein>
    <recommendedName>
        <fullName evidence="7">GtrA/DPMS transmembrane domain-containing protein</fullName>
    </recommendedName>
</protein>
<organism evidence="8 9">
    <name type="scientific">Leucobacter iarius</name>
    <dbReference type="NCBI Taxonomy" id="333963"/>
    <lineage>
        <taxon>Bacteria</taxon>
        <taxon>Bacillati</taxon>
        <taxon>Actinomycetota</taxon>
        <taxon>Actinomycetes</taxon>
        <taxon>Micrococcales</taxon>
        <taxon>Microbacteriaceae</taxon>
        <taxon>Leucobacter</taxon>
    </lineage>
</organism>
<evidence type="ECO:0000259" key="7">
    <source>
        <dbReference type="Pfam" id="PF04138"/>
    </source>
</evidence>
<proteinExistence type="inferred from homology"/>
<keyword evidence="5 6" id="KW-0472">Membrane</keyword>